<keyword evidence="4" id="KW-0012">Acyltransferase</keyword>
<evidence type="ECO:0000259" key="3">
    <source>
        <dbReference type="PROSITE" id="PS51186"/>
    </source>
</evidence>
<comment type="caution">
    <text evidence="4">The sequence shown here is derived from an EMBL/GenBank/DDBJ whole genome shotgun (WGS) entry which is preliminary data.</text>
</comment>
<dbReference type="SMART" id="SM00347">
    <property type="entry name" value="HTH_MARR"/>
    <property type="match status" value="1"/>
</dbReference>
<dbReference type="PROSITE" id="PS50995">
    <property type="entry name" value="HTH_MARR_2"/>
    <property type="match status" value="1"/>
</dbReference>
<dbReference type="InterPro" id="IPR036390">
    <property type="entry name" value="WH_DNA-bd_sf"/>
</dbReference>
<dbReference type="Pfam" id="PF00583">
    <property type="entry name" value="Acetyltransf_1"/>
    <property type="match status" value="1"/>
</dbReference>
<evidence type="ECO:0000313" key="5">
    <source>
        <dbReference type="Proteomes" id="UP001589693"/>
    </source>
</evidence>
<dbReference type="SUPFAM" id="SSF46785">
    <property type="entry name" value="Winged helix' DNA-binding domain"/>
    <property type="match status" value="1"/>
</dbReference>
<feature type="domain" description="N-acetyltransferase" evidence="3">
    <location>
        <begin position="147"/>
        <end position="300"/>
    </location>
</feature>
<dbReference type="SUPFAM" id="SSF55729">
    <property type="entry name" value="Acyl-CoA N-acyltransferases (Nat)"/>
    <property type="match status" value="1"/>
</dbReference>
<dbReference type="Gene3D" id="1.10.10.10">
    <property type="entry name" value="Winged helix-like DNA-binding domain superfamily/Winged helix DNA-binding domain"/>
    <property type="match status" value="1"/>
</dbReference>
<dbReference type="InterPro" id="IPR000835">
    <property type="entry name" value="HTH_MarR-typ"/>
</dbReference>
<dbReference type="CDD" id="cd04301">
    <property type="entry name" value="NAT_SF"/>
    <property type="match status" value="1"/>
</dbReference>
<evidence type="ECO:0000259" key="2">
    <source>
        <dbReference type="PROSITE" id="PS50995"/>
    </source>
</evidence>
<keyword evidence="5" id="KW-1185">Reference proteome</keyword>
<dbReference type="Proteomes" id="UP001589693">
    <property type="component" value="Unassembled WGS sequence"/>
</dbReference>
<dbReference type="EC" id="2.3.1.-" evidence="4"/>
<keyword evidence="1 4" id="KW-0808">Transferase</keyword>
<accession>A0ABV5ZP72</accession>
<evidence type="ECO:0000256" key="1">
    <source>
        <dbReference type="ARBA" id="ARBA00022679"/>
    </source>
</evidence>
<dbReference type="InterPro" id="IPR000182">
    <property type="entry name" value="GNAT_dom"/>
</dbReference>
<name>A0ABV5ZP72_9PSEU</name>
<proteinExistence type="predicted"/>
<dbReference type="Gene3D" id="3.40.630.30">
    <property type="match status" value="1"/>
</dbReference>
<dbReference type="InterPro" id="IPR036388">
    <property type="entry name" value="WH-like_DNA-bd_sf"/>
</dbReference>
<protein>
    <submittedName>
        <fullName evidence="4">GNAT family N-acetyltransferase</fullName>
        <ecNumber evidence="4">2.3.1.-</ecNumber>
    </submittedName>
</protein>
<evidence type="ECO:0000313" key="4">
    <source>
        <dbReference type="EMBL" id="MFB9902694.1"/>
    </source>
</evidence>
<dbReference type="EMBL" id="JBHLZU010000002">
    <property type="protein sequence ID" value="MFB9902694.1"/>
    <property type="molecule type" value="Genomic_DNA"/>
</dbReference>
<dbReference type="PROSITE" id="PS51186">
    <property type="entry name" value="GNAT"/>
    <property type="match status" value="1"/>
</dbReference>
<dbReference type="InterPro" id="IPR016181">
    <property type="entry name" value="Acyl_CoA_acyltransferase"/>
</dbReference>
<dbReference type="Pfam" id="PF01047">
    <property type="entry name" value="MarR"/>
    <property type="match status" value="1"/>
</dbReference>
<dbReference type="RefSeq" id="WP_377849769.1">
    <property type="nucleotide sequence ID" value="NZ_JBHLZU010000002.1"/>
</dbReference>
<dbReference type="PANTHER" id="PTHR13947:SF37">
    <property type="entry name" value="LD18367P"/>
    <property type="match status" value="1"/>
</dbReference>
<dbReference type="InterPro" id="IPR050769">
    <property type="entry name" value="NAT_camello-type"/>
</dbReference>
<gene>
    <name evidence="4" type="ORF">ACFFQA_01955</name>
</gene>
<organism evidence="4 5">
    <name type="scientific">Allokutzneria oryzae</name>
    <dbReference type="NCBI Taxonomy" id="1378989"/>
    <lineage>
        <taxon>Bacteria</taxon>
        <taxon>Bacillati</taxon>
        <taxon>Actinomycetota</taxon>
        <taxon>Actinomycetes</taxon>
        <taxon>Pseudonocardiales</taxon>
        <taxon>Pseudonocardiaceae</taxon>
        <taxon>Allokutzneria</taxon>
    </lineage>
</organism>
<sequence length="304" mass="34293">MDTQVAAVRAFSRFYTNSVGALRDGLHDSQYSLTEARVLFELAQRDSTEVADLRKRLDVDAGYLSRMLTRFDADGLTTRSRSTVDARRQVIGLTEHGRNAQRELDDASSAQVAALLDRLTEEERGRLVGAMDTIRRLLGDEPKDRTLVLRPPRVGDYGWVVQRHGELYAREYGWDATFEALVARIVADFAEDHDPAREAGWIAEVDGERVGCVFCMREDEQTAKLRILLVEPSARGMGVGGRLVEECVRFAKSAGYRRMTLWTNDVLSAARRIYQRNGFALVDEAPHHSFGADLNGQNWQLTWD</sequence>
<feature type="domain" description="HTH marR-type" evidence="2">
    <location>
        <begin position="1"/>
        <end position="136"/>
    </location>
</feature>
<dbReference type="GO" id="GO:0016746">
    <property type="term" value="F:acyltransferase activity"/>
    <property type="evidence" value="ECO:0007669"/>
    <property type="project" value="UniProtKB-KW"/>
</dbReference>
<dbReference type="PANTHER" id="PTHR13947">
    <property type="entry name" value="GNAT FAMILY N-ACETYLTRANSFERASE"/>
    <property type="match status" value="1"/>
</dbReference>
<reference evidence="4 5" key="1">
    <citation type="submission" date="2024-09" db="EMBL/GenBank/DDBJ databases">
        <authorList>
            <person name="Sun Q."/>
            <person name="Mori K."/>
        </authorList>
    </citation>
    <scope>NUCLEOTIDE SEQUENCE [LARGE SCALE GENOMIC DNA]</scope>
    <source>
        <strain evidence="4 5">TBRC 7907</strain>
    </source>
</reference>